<protein>
    <submittedName>
        <fullName evidence="2">Uncharacterized protein</fullName>
    </submittedName>
</protein>
<comment type="caution">
    <text evidence="2">The sequence shown here is derived from an EMBL/GenBank/DDBJ whole genome shotgun (WGS) entry which is preliminary data.</text>
</comment>
<organism evidence="2 3">
    <name type="scientific">Colletotrichum phormii</name>
    <dbReference type="NCBI Taxonomy" id="359342"/>
    <lineage>
        <taxon>Eukaryota</taxon>
        <taxon>Fungi</taxon>
        <taxon>Dikarya</taxon>
        <taxon>Ascomycota</taxon>
        <taxon>Pezizomycotina</taxon>
        <taxon>Sordariomycetes</taxon>
        <taxon>Hypocreomycetidae</taxon>
        <taxon>Glomerellales</taxon>
        <taxon>Glomerellaceae</taxon>
        <taxon>Colletotrichum</taxon>
        <taxon>Colletotrichum acutatum species complex</taxon>
    </lineage>
</organism>
<evidence type="ECO:0000313" key="3">
    <source>
        <dbReference type="Proteomes" id="UP001243989"/>
    </source>
</evidence>
<evidence type="ECO:0000256" key="1">
    <source>
        <dbReference type="SAM" id="MobiDB-lite"/>
    </source>
</evidence>
<proteinExistence type="predicted"/>
<dbReference type="Proteomes" id="UP001243989">
    <property type="component" value="Unassembled WGS sequence"/>
</dbReference>
<evidence type="ECO:0000313" key="2">
    <source>
        <dbReference type="EMBL" id="KAK1624929.1"/>
    </source>
</evidence>
<name>A0AAJ0EAB8_9PEZI</name>
<dbReference type="GeneID" id="85476025"/>
<feature type="region of interest" description="Disordered" evidence="1">
    <location>
        <begin position="1"/>
        <end position="100"/>
    </location>
</feature>
<dbReference type="RefSeq" id="XP_060440924.1">
    <property type="nucleotide sequence ID" value="XM_060591163.1"/>
</dbReference>
<gene>
    <name evidence="2" type="ORF">BDP81DRAFT_436771</name>
</gene>
<sequence>MLSSSTLVSLRSDTRCDAKASKSVHRSPSAPKNDDKVAPKSSGSTEAVGSVHRISHVVLSKGPADEQQTHPLTITPHLRHLRTGISSSERTTVLLRTPGPPKLRCDGRCDGSSVGHTWTGCFSSGFSRDGVRMTDTSRAKNAQSSPLLVS</sequence>
<keyword evidence="3" id="KW-1185">Reference proteome</keyword>
<dbReference type="EMBL" id="JAHMHQ010000022">
    <property type="protein sequence ID" value="KAK1624929.1"/>
    <property type="molecule type" value="Genomic_DNA"/>
</dbReference>
<accession>A0AAJ0EAB8</accession>
<dbReference type="AlphaFoldDB" id="A0AAJ0EAB8"/>
<feature type="compositionally biased region" description="Polar residues" evidence="1">
    <location>
        <begin position="1"/>
        <end position="11"/>
    </location>
</feature>
<reference evidence="2" key="1">
    <citation type="submission" date="2021-06" db="EMBL/GenBank/DDBJ databases">
        <title>Comparative genomics, transcriptomics and evolutionary studies reveal genomic signatures of adaptation to plant cell wall in hemibiotrophic fungi.</title>
        <authorList>
            <consortium name="DOE Joint Genome Institute"/>
            <person name="Baroncelli R."/>
            <person name="Diaz J.F."/>
            <person name="Benocci T."/>
            <person name="Peng M."/>
            <person name="Battaglia E."/>
            <person name="Haridas S."/>
            <person name="Andreopoulos W."/>
            <person name="Labutti K."/>
            <person name="Pangilinan J."/>
            <person name="Floch G.L."/>
            <person name="Makela M.R."/>
            <person name="Henrissat B."/>
            <person name="Grigoriev I.V."/>
            <person name="Crouch J.A."/>
            <person name="De Vries R.P."/>
            <person name="Sukno S.A."/>
            <person name="Thon M.R."/>
        </authorList>
    </citation>
    <scope>NUCLEOTIDE SEQUENCE</scope>
    <source>
        <strain evidence="2">CBS 102054</strain>
    </source>
</reference>